<protein>
    <recommendedName>
        <fullName evidence="7">Hydroxylamine reductase</fullName>
        <ecNumber evidence="7">1.7.99.1</ecNumber>
    </recommendedName>
    <alternativeName>
        <fullName evidence="7">Hybrid-cluster protein</fullName>
        <shortName evidence="7">HCP</shortName>
    </alternativeName>
    <alternativeName>
        <fullName evidence="7">Prismane protein</fullName>
    </alternativeName>
</protein>
<feature type="binding site" evidence="7">
    <location>
        <position position="480"/>
    </location>
    <ligand>
        <name>hybrid [4Fe-2O-2S] cluster</name>
        <dbReference type="ChEBI" id="CHEBI:60519"/>
    </ligand>
</feature>
<keyword evidence="4 7" id="KW-0560">Oxidoreductase</keyword>
<reference evidence="8 9" key="1">
    <citation type="journal article" date="2015" name="Int. J. Syst. Evol. Microbiol.">
        <title>Methanoculleus taiwanensis sp. nov., a methanogen isolated from deep marine sediment at the deformation front area near Taiwan.</title>
        <authorList>
            <person name="Weng C.Y."/>
            <person name="Chen S.C."/>
            <person name="Lai M.C."/>
            <person name="Wu S.Y."/>
            <person name="Lin S."/>
            <person name="Yang T.F."/>
            <person name="Chen P.C."/>
        </authorList>
    </citation>
    <scope>NUCLEOTIDE SEQUENCE [LARGE SCALE GENOMIC DNA]</scope>
    <source>
        <strain evidence="8 9">CYW4</strain>
    </source>
</reference>
<dbReference type="AlphaFoldDB" id="A0A498H2J0"/>
<keyword evidence="6 7" id="KW-0411">Iron-sulfur</keyword>
<evidence type="ECO:0000256" key="4">
    <source>
        <dbReference type="ARBA" id="ARBA00023002"/>
    </source>
</evidence>
<feature type="binding site" evidence="7">
    <location>
        <position position="15"/>
    </location>
    <ligand>
        <name>[4Fe-4S] cluster</name>
        <dbReference type="ChEBI" id="CHEBI:49883"/>
    </ligand>
</feature>
<dbReference type="GO" id="GO:0050418">
    <property type="term" value="F:hydroxylamine reductase activity"/>
    <property type="evidence" value="ECO:0007669"/>
    <property type="project" value="UniProtKB-UniRule"/>
</dbReference>
<proteinExistence type="inferred from homology"/>
<feature type="modified residue" description="Cysteine persulfide" evidence="7">
    <location>
        <position position="393"/>
    </location>
</feature>
<dbReference type="GO" id="GO:0005737">
    <property type="term" value="C:cytoplasm"/>
    <property type="evidence" value="ECO:0007669"/>
    <property type="project" value="UniProtKB-SubCell"/>
</dbReference>
<keyword evidence="5 7" id="KW-0408">Iron</keyword>
<feature type="binding site" evidence="7">
    <location>
        <position position="421"/>
    </location>
    <ligand>
        <name>hybrid [4Fe-2O-2S] cluster</name>
        <dbReference type="ChEBI" id="CHEBI:60519"/>
    </ligand>
</feature>
<dbReference type="PANTHER" id="PTHR30109">
    <property type="entry name" value="HYDROXYLAMINE REDUCTASE"/>
    <property type="match status" value="1"/>
</dbReference>
<evidence type="ECO:0000313" key="8">
    <source>
        <dbReference type="EMBL" id="RXE56465.1"/>
    </source>
</evidence>
<evidence type="ECO:0000256" key="6">
    <source>
        <dbReference type="ARBA" id="ARBA00023014"/>
    </source>
</evidence>
<dbReference type="Pfam" id="PF03063">
    <property type="entry name" value="Prismane"/>
    <property type="match status" value="1"/>
</dbReference>
<dbReference type="PIRSF" id="PIRSF000076">
    <property type="entry name" value="HCP"/>
    <property type="match status" value="1"/>
</dbReference>
<comment type="similarity">
    <text evidence="7">Belongs to the HCP family.</text>
</comment>
<name>A0A498H2J0_9EURY</name>
<feature type="binding site" evidence="7">
    <location>
        <position position="256"/>
    </location>
    <ligand>
        <name>hybrid [4Fe-2O-2S] cluster</name>
        <dbReference type="ChEBI" id="CHEBI:60519"/>
    </ligand>
</feature>
<feature type="binding site" evidence="7">
    <location>
        <position position="482"/>
    </location>
    <ligand>
        <name>hybrid [4Fe-2O-2S] cluster</name>
        <dbReference type="ChEBI" id="CHEBI:60519"/>
    </ligand>
</feature>
<accession>A0A498H2J0</accession>
<gene>
    <name evidence="7" type="primary">hcp</name>
    <name evidence="8" type="ORF">ABH15_10350</name>
</gene>
<dbReference type="Gene3D" id="3.40.50.2030">
    <property type="match status" value="2"/>
</dbReference>
<comment type="cofactor">
    <cofactor evidence="7">
        <name>[4Fe-4S] cluster</name>
        <dbReference type="ChEBI" id="CHEBI:49883"/>
    </cofactor>
    <text evidence="7">Binds 1 [4Fe-4S] cluster.</text>
</comment>
<keyword evidence="9" id="KW-1185">Reference proteome</keyword>
<evidence type="ECO:0000256" key="1">
    <source>
        <dbReference type="ARBA" id="ARBA00022485"/>
    </source>
</evidence>
<dbReference type="HAMAP" id="MF_00069">
    <property type="entry name" value="Hydroxylam_reduct"/>
    <property type="match status" value="1"/>
</dbReference>
<comment type="cofactor">
    <cofactor evidence="7">
        <name>hybrid [4Fe-2O-2S] cluster</name>
        <dbReference type="ChEBI" id="CHEBI:60519"/>
    </cofactor>
    <text evidence="7">Binds 1 hybrid [4Fe-2O-2S] cluster.</text>
</comment>
<keyword evidence="2 7" id="KW-0963">Cytoplasm</keyword>
<dbReference type="Gene3D" id="1.20.1270.20">
    <property type="match status" value="2"/>
</dbReference>
<dbReference type="InterPro" id="IPR016099">
    <property type="entry name" value="Prismane-like_a/b-sand"/>
</dbReference>
<dbReference type="InterPro" id="IPR016100">
    <property type="entry name" value="Prismane_a-bundle"/>
</dbReference>
<comment type="caution">
    <text evidence="8">The sequence shown here is derived from an EMBL/GenBank/DDBJ whole genome shotgun (WGS) entry which is preliminary data.</text>
</comment>
<dbReference type="GO" id="GO:0051539">
    <property type="term" value="F:4 iron, 4 sulfur cluster binding"/>
    <property type="evidence" value="ECO:0007669"/>
    <property type="project" value="UniProtKB-KW"/>
</dbReference>
<comment type="function">
    <text evidence="7">Catalyzes the reduction of hydroxylamine to form NH(3) and H(2)O.</text>
</comment>
<dbReference type="NCBIfam" id="NF003658">
    <property type="entry name" value="PRK05290.1"/>
    <property type="match status" value="1"/>
</dbReference>
<dbReference type="EMBL" id="LHQS01000002">
    <property type="protein sequence ID" value="RXE56465.1"/>
    <property type="molecule type" value="Genomic_DNA"/>
</dbReference>
<comment type="catalytic activity">
    <reaction evidence="7">
        <text>A + NH4(+) + H2O = hydroxylamine + AH2 + H(+)</text>
        <dbReference type="Rhea" id="RHEA:22052"/>
        <dbReference type="ChEBI" id="CHEBI:13193"/>
        <dbReference type="ChEBI" id="CHEBI:15377"/>
        <dbReference type="ChEBI" id="CHEBI:15378"/>
        <dbReference type="ChEBI" id="CHEBI:15429"/>
        <dbReference type="ChEBI" id="CHEBI:17499"/>
        <dbReference type="ChEBI" id="CHEBI:28938"/>
        <dbReference type="EC" id="1.7.99.1"/>
    </reaction>
</comment>
<evidence type="ECO:0000256" key="7">
    <source>
        <dbReference type="HAMAP-Rule" id="MF_00069"/>
    </source>
</evidence>
<dbReference type="EC" id="1.7.99.1" evidence="7"/>
<dbReference type="Proteomes" id="UP000290932">
    <property type="component" value="Unassembled WGS sequence"/>
</dbReference>
<dbReference type="SUPFAM" id="SSF56821">
    <property type="entry name" value="Prismane protein-like"/>
    <property type="match status" value="1"/>
</dbReference>
<evidence type="ECO:0000256" key="5">
    <source>
        <dbReference type="ARBA" id="ARBA00023004"/>
    </source>
</evidence>
<dbReference type="PANTHER" id="PTHR30109:SF0">
    <property type="entry name" value="HYDROXYLAMINE REDUCTASE"/>
    <property type="match status" value="1"/>
</dbReference>
<dbReference type="OrthoDB" id="21311at2157"/>
<keyword evidence="1 7" id="KW-0004">4Fe-4S</keyword>
<dbReference type="RefSeq" id="WP_128694259.1">
    <property type="nucleotide sequence ID" value="NZ_LHQS01000002.1"/>
</dbReference>
<feature type="binding site" evidence="7">
    <location>
        <position position="21"/>
    </location>
    <ligand>
        <name>[4Fe-4S] cluster</name>
        <dbReference type="ChEBI" id="CHEBI:49883"/>
    </ligand>
</feature>
<dbReference type="GO" id="GO:0046872">
    <property type="term" value="F:metal ion binding"/>
    <property type="evidence" value="ECO:0007669"/>
    <property type="project" value="UniProtKB-KW"/>
</dbReference>
<organism evidence="8 9">
    <name type="scientific">Methanoculleus taiwanensis</name>
    <dbReference type="NCBI Taxonomy" id="1550565"/>
    <lineage>
        <taxon>Archaea</taxon>
        <taxon>Methanobacteriati</taxon>
        <taxon>Methanobacteriota</taxon>
        <taxon>Stenosarchaea group</taxon>
        <taxon>Methanomicrobia</taxon>
        <taxon>Methanomicrobiales</taxon>
        <taxon>Methanomicrobiaceae</taxon>
        <taxon>Methanoculleus</taxon>
    </lineage>
</organism>
<feature type="binding site" evidence="7">
    <location>
        <position position="446"/>
    </location>
    <ligand>
        <name>hybrid [4Fe-2O-2S] cluster</name>
        <dbReference type="ChEBI" id="CHEBI:60519"/>
    </ligand>
</feature>
<feature type="binding site" evidence="7">
    <location>
        <position position="3"/>
    </location>
    <ligand>
        <name>[4Fe-4S] cluster</name>
        <dbReference type="ChEBI" id="CHEBI:49883"/>
    </ligand>
</feature>
<feature type="binding site" evidence="7">
    <location>
        <position position="232"/>
    </location>
    <ligand>
        <name>hybrid [4Fe-2O-2S] cluster</name>
        <dbReference type="ChEBI" id="CHEBI:60519"/>
    </ligand>
</feature>
<feature type="binding site" evidence="7">
    <location>
        <position position="6"/>
    </location>
    <ligand>
        <name>[4Fe-4S] cluster</name>
        <dbReference type="ChEBI" id="CHEBI:49883"/>
    </ligand>
</feature>
<dbReference type="NCBIfam" id="TIGR01703">
    <property type="entry name" value="hybrid_clust"/>
    <property type="match status" value="1"/>
</dbReference>
<evidence type="ECO:0000256" key="3">
    <source>
        <dbReference type="ARBA" id="ARBA00022723"/>
    </source>
</evidence>
<evidence type="ECO:0000313" key="9">
    <source>
        <dbReference type="Proteomes" id="UP000290932"/>
    </source>
</evidence>
<dbReference type="CDD" id="cd01914">
    <property type="entry name" value="HCP"/>
    <property type="match status" value="1"/>
</dbReference>
<sequence>MFCYQCEETLKGTGCTVRGVCGKEDDIAAYQDVLIYLCKGISIRNLAAMEQGRGDPDAGLFIADALFAVLTNVNFDKARFAAMIAEAVAIRDGLPATGSPEPDACTWKPKDESDILEKALSVGTLSTADEDLRSLRSTLLFGLMGVAAYYTHAAVLGKTDDTITTFLQKGLASTTEDLTVPELVSLVLECGSVGVSVLALLDAANTSAFGKPEITAVKTTVGTRPGILITGHDLKDLEMLLEQSKDAGVDVYTHGEMLPAHAYPALKKYAHLHSNYGGSWPHQREEFEQFNGPVLFTTNCLVPPKDSYKNRLFTTGVTGFPDVPHISASPDGKKDFSQVIACAKSCQPPNALPGSGNDLITGCAHDAVLAIADKVVAAVKSGDIKRFIVMAGCDGRQKEREYYTEFAKALPGDAVILTAGCAKYRYNSLGLGTIGGIPRVIDAGQCNDCYSLVVIAQALAGAFGVGINDLPISYNIAWYEQKAVLVLLALFSLGVQDITLGPKLPGFVSPAVLDLLAKQFDLKPNTTVPADLRRMVGA</sequence>
<feature type="binding site" evidence="7">
    <location>
        <position position="300"/>
    </location>
    <ligand>
        <name>hybrid [4Fe-2O-2S] cluster</name>
        <dbReference type="ChEBI" id="CHEBI:60519"/>
    </ligand>
</feature>
<dbReference type="InterPro" id="IPR010048">
    <property type="entry name" value="Hydroxylam_reduct"/>
</dbReference>
<comment type="subcellular location">
    <subcellularLocation>
        <location evidence="7">Cytoplasm</location>
    </subcellularLocation>
</comment>
<dbReference type="InterPro" id="IPR011254">
    <property type="entry name" value="Prismane-like_sf"/>
</dbReference>
<dbReference type="GO" id="GO:0042542">
    <property type="term" value="P:response to hydrogen peroxide"/>
    <property type="evidence" value="ECO:0007669"/>
    <property type="project" value="TreeGrafter"/>
</dbReference>
<keyword evidence="3 7" id="KW-0479">Metal-binding</keyword>
<feature type="binding site" description="via persulfide group" evidence="7">
    <location>
        <position position="393"/>
    </location>
    <ligand>
        <name>hybrid [4Fe-2O-2S] cluster</name>
        <dbReference type="ChEBI" id="CHEBI:60519"/>
    </ligand>
</feature>
<dbReference type="InterPro" id="IPR004137">
    <property type="entry name" value="HCP/CODH"/>
</dbReference>
<dbReference type="GO" id="GO:0004601">
    <property type="term" value="F:peroxidase activity"/>
    <property type="evidence" value="ECO:0007669"/>
    <property type="project" value="TreeGrafter"/>
</dbReference>
<evidence type="ECO:0000256" key="2">
    <source>
        <dbReference type="ARBA" id="ARBA00022490"/>
    </source>
</evidence>